<gene>
    <name evidence="3" type="ORF">H4R26_003982</name>
</gene>
<comment type="caution">
    <text evidence="3">The sequence shown here is derived from an EMBL/GenBank/DDBJ whole genome shotgun (WGS) entry which is preliminary data.</text>
</comment>
<dbReference type="InterPro" id="IPR033379">
    <property type="entry name" value="Acid_Pase_AS"/>
</dbReference>
<proteinExistence type="inferred from homology"/>
<dbReference type="Pfam" id="PF00328">
    <property type="entry name" value="His_Phos_2"/>
    <property type="match status" value="1"/>
</dbReference>
<evidence type="ECO:0000256" key="1">
    <source>
        <dbReference type="ARBA" id="ARBA00005375"/>
    </source>
</evidence>
<dbReference type="Proteomes" id="UP001150907">
    <property type="component" value="Unassembled WGS sequence"/>
</dbReference>
<evidence type="ECO:0000313" key="3">
    <source>
        <dbReference type="EMBL" id="KAJ2001721.1"/>
    </source>
</evidence>
<dbReference type="SUPFAM" id="SSF53254">
    <property type="entry name" value="Phosphoglycerate mutase-like"/>
    <property type="match status" value="1"/>
</dbReference>
<dbReference type="EMBL" id="JANBQF010000373">
    <property type="protein sequence ID" value="KAJ2001721.1"/>
    <property type="molecule type" value="Genomic_DNA"/>
</dbReference>
<sequence>MASSPTPSNLESTPVSATQARLPKLSPEFIAQHYPANTKLLRVDLVHRHGERTPVSHRFTDISPKYWNLCTQGNQLHTAFIRAVNVHALEPASDKAKDSNRQQLPWQNYIFGATKRSSGDFFGTDSSDSQHANDKSRLSEATCAFGQLTDVGRESLTALGAHMRALYVDALGFLPATPRPGSTNGPTEDLHLRTTLYTRAFESLQHTLGGMYPNISANTPLFRINVRPLTRENMFPRFECKSFAKLFSMLNKASIELYAGEYETMYQDMLKIPTMRAFFDNEYKPGRARVAISVWDTVSSIRSHSLPLPREIDDEFIARVSQMSALEYMHSMLKSTELTRMQIGSFVHELTGNIVHAVETDRGTLSDRQPSPKMGIYSGHDTTLGPLLSVFGDGFTGPASQAPIGFMWPPYASSMRIELLKDTKTPYPAIQPHWAGELADHSTDPSAIPPESRLRPVNVPSSLYHWPPGRSGTAGSLNPRATRDYYVRVWYNDRTIQLPACRDPGAHHTKLGPAVCTLDGFFKQIARFAASDVESHTQCLVRSATE</sequence>
<reference evidence="3" key="1">
    <citation type="submission" date="2022-07" db="EMBL/GenBank/DDBJ databases">
        <title>Phylogenomic reconstructions and comparative analyses of Kickxellomycotina fungi.</title>
        <authorList>
            <person name="Reynolds N.K."/>
            <person name="Stajich J.E."/>
            <person name="Barry K."/>
            <person name="Grigoriev I.V."/>
            <person name="Crous P."/>
            <person name="Smith M.E."/>
        </authorList>
    </citation>
    <scope>NUCLEOTIDE SEQUENCE</scope>
    <source>
        <strain evidence="3">IMI 214461</strain>
    </source>
</reference>
<evidence type="ECO:0008006" key="5">
    <source>
        <dbReference type="Google" id="ProtNLM"/>
    </source>
</evidence>
<comment type="similarity">
    <text evidence="1">Belongs to the histidine acid phosphatase family.</text>
</comment>
<dbReference type="PROSITE" id="PS00616">
    <property type="entry name" value="HIS_ACID_PHOSPHAT_1"/>
    <property type="match status" value="1"/>
</dbReference>
<accession>A0A9W8EE32</accession>
<dbReference type="PANTHER" id="PTHR11567">
    <property type="entry name" value="ACID PHOSPHATASE-RELATED"/>
    <property type="match status" value="1"/>
</dbReference>
<evidence type="ECO:0000256" key="2">
    <source>
        <dbReference type="ARBA" id="ARBA00022801"/>
    </source>
</evidence>
<dbReference type="PANTHER" id="PTHR11567:SF110">
    <property type="entry name" value="2-PHOSPHOXYLOSE PHOSPHATASE 1"/>
    <property type="match status" value="1"/>
</dbReference>
<protein>
    <recommendedName>
        <fullName evidence="5">Acid phosphatase</fullName>
    </recommendedName>
</protein>
<dbReference type="OrthoDB" id="10257284at2759"/>
<dbReference type="InterPro" id="IPR029033">
    <property type="entry name" value="His_PPase_superfam"/>
</dbReference>
<keyword evidence="2" id="KW-0378">Hydrolase</keyword>
<dbReference type="Gene3D" id="3.40.50.1240">
    <property type="entry name" value="Phosphoglycerate mutase-like"/>
    <property type="match status" value="1"/>
</dbReference>
<name>A0A9W8EE32_9FUNG</name>
<dbReference type="CDD" id="cd07061">
    <property type="entry name" value="HP_HAP_like"/>
    <property type="match status" value="1"/>
</dbReference>
<evidence type="ECO:0000313" key="4">
    <source>
        <dbReference type="Proteomes" id="UP001150907"/>
    </source>
</evidence>
<dbReference type="InterPro" id="IPR050645">
    <property type="entry name" value="Histidine_acid_phosphatase"/>
</dbReference>
<dbReference type="AlphaFoldDB" id="A0A9W8EE32"/>
<organism evidence="3 4">
    <name type="scientific">Coemansia thaxteri</name>
    <dbReference type="NCBI Taxonomy" id="2663907"/>
    <lineage>
        <taxon>Eukaryota</taxon>
        <taxon>Fungi</taxon>
        <taxon>Fungi incertae sedis</taxon>
        <taxon>Zoopagomycota</taxon>
        <taxon>Kickxellomycotina</taxon>
        <taxon>Kickxellomycetes</taxon>
        <taxon>Kickxellales</taxon>
        <taxon>Kickxellaceae</taxon>
        <taxon>Coemansia</taxon>
    </lineage>
</organism>
<keyword evidence="4" id="KW-1185">Reference proteome</keyword>
<dbReference type="GO" id="GO:0016791">
    <property type="term" value="F:phosphatase activity"/>
    <property type="evidence" value="ECO:0007669"/>
    <property type="project" value="TreeGrafter"/>
</dbReference>
<dbReference type="InterPro" id="IPR000560">
    <property type="entry name" value="His_Pase_clade-2"/>
</dbReference>